<protein>
    <recommendedName>
        <fullName evidence="2">histidine kinase</fullName>
        <ecNumber evidence="2">2.7.13.3</ecNumber>
    </recommendedName>
</protein>
<comment type="catalytic activity">
    <reaction evidence="1">
        <text>ATP + protein L-histidine = ADP + protein N-phospho-L-histidine.</text>
        <dbReference type="EC" id="2.7.13.3"/>
    </reaction>
</comment>
<dbReference type="Proteomes" id="UP000734823">
    <property type="component" value="Unassembled WGS sequence"/>
</dbReference>
<dbReference type="Gene3D" id="1.20.5.1930">
    <property type="match status" value="1"/>
</dbReference>
<reference evidence="11 12" key="1">
    <citation type="submission" date="2020-06" db="EMBL/GenBank/DDBJ databases">
        <title>Actinokineospora xiongansis sp. nov., isolated from soil of Baiyangdian.</title>
        <authorList>
            <person name="Zhang X."/>
        </authorList>
    </citation>
    <scope>NUCLEOTIDE SEQUENCE [LARGE SCALE GENOMIC DNA]</scope>
    <source>
        <strain evidence="11 12">HBU206404</strain>
    </source>
</reference>
<evidence type="ECO:0000256" key="7">
    <source>
        <dbReference type="ARBA" id="ARBA00022840"/>
    </source>
</evidence>
<dbReference type="RefSeq" id="WP_187222986.1">
    <property type="nucleotide sequence ID" value="NZ_JABVED010000013.1"/>
</dbReference>
<dbReference type="GO" id="GO:0016301">
    <property type="term" value="F:kinase activity"/>
    <property type="evidence" value="ECO:0007669"/>
    <property type="project" value="UniProtKB-KW"/>
</dbReference>
<comment type="caution">
    <text evidence="11">The sequence shown here is derived from an EMBL/GenBank/DDBJ whole genome shotgun (WGS) entry which is preliminary data.</text>
</comment>
<name>A0ABR7LBS7_9PSEU</name>
<feature type="transmembrane region" description="Helical" evidence="9">
    <location>
        <begin position="20"/>
        <end position="43"/>
    </location>
</feature>
<keyword evidence="7" id="KW-0067">ATP-binding</keyword>
<sequence length="418" mass="44471">MGVRAVLGPVGRETTYRRWVYLIIGGALLVPYVFLASTLVSVAGDRMPIGLIVALILLVMVAAIVVMSFIPAVRVIEGTAARELLGDAVPEHATRRVTSWPARWRTAAWAVLHLLVGGVVSGITLALPPAVVSSLAVPFTGSFYLGQASAPMPKGWAGAWIPALGVLGLLLLVHIVSWCGALFIRLAPVLLGPTPDDELAALRKRAEHLAERNRLARELHDSVGHALSIVTVQAAAARRVLAADPAFVDKALGAIEESARSALEDLDHVLGLLREDRAPTVPQWTLDDLPGLLDRTRIAGVAVESTVDGEVARLPAAVSREAYRIVQECLTNVLRHAGKVPVTVRLAVREAELALDMENPLEGADGSRPGGGRGLAGMRERVTVLRGQMSAGAQGGRWVVAVRIPLRSGMRDEELVAE</sequence>
<evidence type="ECO:0000256" key="6">
    <source>
        <dbReference type="ARBA" id="ARBA00022777"/>
    </source>
</evidence>
<keyword evidence="12" id="KW-1185">Reference proteome</keyword>
<dbReference type="CDD" id="cd16917">
    <property type="entry name" value="HATPase_UhpB-NarQ-NarX-like"/>
    <property type="match status" value="1"/>
</dbReference>
<evidence type="ECO:0000256" key="1">
    <source>
        <dbReference type="ARBA" id="ARBA00000085"/>
    </source>
</evidence>
<keyword evidence="8" id="KW-0902">Two-component regulatory system</keyword>
<dbReference type="Gene3D" id="3.30.565.10">
    <property type="entry name" value="Histidine kinase-like ATPase, C-terminal domain"/>
    <property type="match status" value="1"/>
</dbReference>
<keyword evidence="3" id="KW-0597">Phosphoprotein</keyword>
<keyword evidence="6 11" id="KW-0418">Kinase</keyword>
<feature type="transmembrane region" description="Helical" evidence="9">
    <location>
        <begin position="49"/>
        <end position="73"/>
    </location>
</feature>
<keyword evidence="9" id="KW-1133">Transmembrane helix</keyword>
<organism evidence="11 12">
    <name type="scientific">Actinokineospora xionganensis</name>
    <dbReference type="NCBI Taxonomy" id="2684470"/>
    <lineage>
        <taxon>Bacteria</taxon>
        <taxon>Bacillati</taxon>
        <taxon>Actinomycetota</taxon>
        <taxon>Actinomycetes</taxon>
        <taxon>Pseudonocardiales</taxon>
        <taxon>Pseudonocardiaceae</taxon>
        <taxon>Actinokineospora</taxon>
    </lineage>
</organism>
<evidence type="ECO:0000313" key="11">
    <source>
        <dbReference type="EMBL" id="MBC6449948.1"/>
    </source>
</evidence>
<gene>
    <name evidence="11" type="ORF">GPZ80_22560</name>
</gene>
<accession>A0ABR7LBS7</accession>
<feature type="domain" description="Signal transduction histidine kinase subgroup 3 dimerisation and phosphoacceptor" evidence="10">
    <location>
        <begin position="211"/>
        <end position="276"/>
    </location>
</feature>
<feature type="transmembrane region" description="Helical" evidence="9">
    <location>
        <begin position="106"/>
        <end position="139"/>
    </location>
</feature>
<evidence type="ECO:0000256" key="8">
    <source>
        <dbReference type="ARBA" id="ARBA00023012"/>
    </source>
</evidence>
<dbReference type="PANTHER" id="PTHR24421:SF10">
    <property type="entry name" value="NITRATE_NITRITE SENSOR PROTEIN NARQ"/>
    <property type="match status" value="1"/>
</dbReference>
<dbReference type="PANTHER" id="PTHR24421">
    <property type="entry name" value="NITRATE/NITRITE SENSOR PROTEIN NARX-RELATED"/>
    <property type="match status" value="1"/>
</dbReference>
<dbReference type="Pfam" id="PF07730">
    <property type="entry name" value="HisKA_3"/>
    <property type="match status" value="1"/>
</dbReference>
<dbReference type="EC" id="2.7.13.3" evidence="2"/>
<evidence type="ECO:0000256" key="9">
    <source>
        <dbReference type="SAM" id="Phobius"/>
    </source>
</evidence>
<feature type="transmembrane region" description="Helical" evidence="9">
    <location>
        <begin position="159"/>
        <end position="184"/>
    </location>
</feature>
<evidence type="ECO:0000259" key="10">
    <source>
        <dbReference type="Pfam" id="PF07730"/>
    </source>
</evidence>
<evidence type="ECO:0000256" key="4">
    <source>
        <dbReference type="ARBA" id="ARBA00022679"/>
    </source>
</evidence>
<keyword evidence="5" id="KW-0547">Nucleotide-binding</keyword>
<evidence type="ECO:0000313" key="12">
    <source>
        <dbReference type="Proteomes" id="UP000734823"/>
    </source>
</evidence>
<proteinExistence type="predicted"/>
<evidence type="ECO:0000256" key="5">
    <source>
        <dbReference type="ARBA" id="ARBA00022741"/>
    </source>
</evidence>
<keyword evidence="9" id="KW-0812">Transmembrane</keyword>
<dbReference type="InterPro" id="IPR011712">
    <property type="entry name" value="Sig_transdc_His_kin_sub3_dim/P"/>
</dbReference>
<keyword evidence="4" id="KW-0808">Transferase</keyword>
<evidence type="ECO:0000256" key="3">
    <source>
        <dbReference type="ARBA" id="ARBA00022553"/>
    </source>
</evidence>
<dbReference type="EMBL" id="JABVED010000013">
    <property type="protein sequence ID" value="MBC6449948.1"/>
    <property type="molecule type" value="Genomic_DNA"/>
</dbReference>
<evidence type="ECO:0000256" key="2">
    <source>
        <dbReference type="ARBA" id="ARBA00012438"/>
    </source>
</evidence>
<dbReference type="InterPro" id="IPR036890">
    <property type="entry name" value="HATPase_C_sf"/>
</dbReference>
<dbReference type="InterPro" id="IPR050482">
    <property type="entry name" value="Sensor_HK_TwoCompSys"/>
</dbReference>
<keyword evidence="9" id="KW-0472">Membrane</keyword>
<dbReference type="SUPFAM" id="SSF55874">
    <property type="entry name" value="ATPase domain of HSP90 chaperone/DNA topoisomerase II/histidine kinase"/>
    <property type="match status" value="1"/>
</dbReference>